<gene>
    <name evidence="2" type="ordered locus">Mahau_2577</name>
</gene>
<dbReference type="Pfam" id="PF07872">
    <property type="entry name" value="DUF1659"/>
    <property type="match status" value="1"/>
</dbReference>
<protein>
    <recommendedName>
        <fullName evidence="1">DUF1659 domain-containing protein</fullName>
    </recommendedName>
</protein>
<dbReference type="InterPro" id="IPR012454">
    <property type="entry name" value="DUF1659"/>
</dbReference>
<dbReference type="AlphaFoldDB" id="F3ZY26"/>
<name>F3ZY26_MAHA5</name>
<dbReference type="STRING" id="697281.Mahau_2577"/>
<dbReference type="Proteomes" id="UP000008457">
    <property type="component" value="Chromosome"/>
</dbReference>
<evidence type="ECO:0000313" key="3">
    <source>
        <dbReference type="Proteomes" id="UP000008457"/>
    </source>
</evidence>
<dbReference type="KEGG" id="mas:Mahau_2577"/>
<keyword evidence="3" id="KW-1185">Reference proteome</keyword>
<organism evidence="2 3">
    <name type="scientific">Mahella australiensis (strain DSM 15567 / CIP 107919 / 50-1 BON)</name>
    <dbReference type="NCBI Taxonomy" id="697281"/>
    <lineage>
        <taxon>Bacteria</taxon>
        <taxon>Bacillati</taxon>
        <taxon>Bacillota</taxon>
        <taxon>Clostridia</taxon>
        <taxon>Thermoanaerobacterales</taxon>
        <taxon>Thermoanaerobacterales Family IV. Incertae Sedis</taxon>
        <taxon>Mahella</taxon>
    </lineage>
</organism>
<proteinExistence type="predicted"/>
<evidence type="ECO:0000313" key="2">
    <source>
        <dbReference type="EMBL" id="AEE97722.1"/>
    </source>
</evidence>
<reference evidence="3" key="1">
    <citation type="submission" date="2010-11" db="EMBL/GenBank/DDBJ databases">
        <title>The complete genome of Mahella australiensis DSM 15567.</title>
        <authorList>
            <consortium name="US DOE Joint Genome Institute (JGI-PGF)"/>
            <person name="Lucas S."/>
            <person name="Copeland A."/>
            <person name="Lapidus A."/>
            <person name="Bruce D."/>
            <person name="Goodwin L."/>
            <person name="Pitluck S."/>
            <person name="Kyrpides N."/>
            <person name="Mavromatis K."/>
            <person name="Pagani I."/>
            <person name="Ivanova N."/>
            <person name="Teshima H."/>
            <person name="Brettin T."/>
            <person name="Detter J.C."/>
            <person name="Han C."/>
            <person name="Tapia R."/>
            <person name="Land M."/>
            <person name="Hauser L."/>
            <person name="Markowitz V."/>
            <person name="Cheng J.-F."/>
            <person name="Hugenholtz P."/>
            <person name="Woyke T."/>
            <person name="Wu D."/>
            <person name="Spring S."/>
            <person name="Pukall R."/>
            <person name="Steenblock K."/>
            <person name="Schneider S."/>
            <person name="Klenk H.-P."/>
            <person name="Eisen J.A."/>
        </authorList>
    </citation>
    <scope>NUCLEOTIDE SEQUENCE [LARGE SCALE GENOMIC DNA]</scope>
    <source>
        <strain evidence="3">DSM 15567 / CIP 107919 / 50-1 BON</strain>
    </source>
</reference>
<dbReference type="OrthoDB" id="1954703at2"/>
<evidence type="ECO:0000259" key="1">
    <source>
        <dbReference type="Pfam" id="PF07872"/>
    </source>
</evidence>
<sequence length="74" mass="8171">MAVEVRPTVTRLRINMDYGTDANGRKLTRSKSFNNVKPDAADQTIFDVAIALADLQEHPVTAIRKVSESDLVEA</sequence>
<accession>F3ZY26</accession>
<feature type="domain" description="DUF1659" evidence="1">
    <location>
        <begin position="2"/>
        <end position="73"/>
    </location>
</feature>
<dbReference type="HOGENOM" id="CLU_196603_1_1_9"/>
<dbReference type="RefSeq" id="WP_013782145.1">
    <property type="nucleotide sequence ID" value="NC_015520.1"/>
</dbReference>
<reference evidence="2 3" key="2">
    <citation type="journal article" date="2011" name="Stand. Genomic Sci.">
        <title>Complete genome sequence of Mahella australiensis type strain (50-1 BON).</title>
        <authorList>
            <person name="Sikorski J."/>
            <person name="Teshima H."/>
            <person name="Nolan M."/>
            <person name="Lucas S."/>
            <person name="Hammon N."/>
            <person name="Deshpande S."/>
            <person name="Cheng J.F."/>
            <person name="Pitluck S."/>
            <person name="Liolios K."/>
            <person name="Pagani I."/>
            <person name="Ivanova N."/>
            <person name="Huntemann M."/>
            <person name="Mavromatis K."/>
            <person name="Ovchinikova G."/>
            <person name="Pati A."/>
            <person name="Tapia R."/>
            <person name="Han C."/>
            <person name="Goodwin L."/>
            <person name="Chen A."/>
            <person name="Palaniappan K."/>
            <person name="Land M."/>
            <person name="Hauser L."/>
            <person name="Ngatchou-Djao O.D."/>
            <person name="Rohde M."/>
            <person name="Pukall R."/>
            <person name="Spring S."/>
            <person name="Abt B."/>
            <person name="Goker M."/>
            <person name="Detter J.C."/>
            <person name="Woyke T."/>
            <person name="Bristow J."/>
            <person name="Markowitz V."/>
            <person name="Hugenholtz P."/>
            <person name="Eisen J.A."/>
            <person name="Kyrpides N.C."/>
            <person name="Klenk H.P."/>
            <person name="Lapidus A."/>
        </authorList>
    </citation>
    <scope>NUCLEOTIDE SEQUENCE [LARGE SCALE GENOMIC DNA]</scope>
    <source>
        <strain evidence="3">DSM 15567 / CIP 107919 / 50-1 BON</strain>
    </source>
</reference>
<dbReference type="EMBL" id="CP002360">
    <property type="protein sequence ID" value="AEE97722.1"/>
    <property type="molecule type" value="Genomic_DNA"/>
</dbReference>
<dbReference type="eggNOG" id="ENOG5033AHG">
    <property type="taxonomic scope" value="Bacteria"/>
</dbReference>